<proteinExistence type="predicted"/>
<name>A0ACC6P9I1_9BACL</name>
<dbReference type="EMBL" id="JBBKAR010000018">
    <property type="protein sequence ID" value="MEJ8303468.1"/>
    <property type="molecule type" value="Genomic_DNA"/>
</dbReference>
<dbReference type="Proteomes" id="UP001380953">
    <property type="component" value="Unassembled WGS sequence"/>
</dbReference>
<comment type="caution">
    <text evidence="1">The sequence shown here is derived from an EMBL/GenBank/DDBJ whole genome shotgun (WGS) entry which is preliminary data.</text>
</comment>
<protein>
    <submittedName>
        <fullName evidence="1">Metallophosphoesterase</fullName>
    </submittedName>
</protein>
<gene>
    <name evidence="1" type="ORF">WKI47_05995</name>
</gene>
<accession>A0ACC6P9I1</accession>
<organism evidence="1 2">
    <name type="scientific">Saccharibacillus sacchari</name>
    <dbReference type="NCBI Taxonomy" id="456493"/>
    <lineage>
        <taxon>Bacteria</taxon>
        <taxon>Bacillati</taxon>
        <taxon>Bacillota</taxon>
        <taxon>Bacilli</taxon>
        <taxon>Bacillales</taxon>
        <taxon>Paenibacillaceae</taxon>
        <taxon>Saccharibacillus</taxon>
    </lineage>
</organism>
<reference evidence="1" key="1">
    <citation type="submission" date="2024-03" db="EMBL/GenBank/DDBJ databases">
        <title>Whole genome sequecning of epiphytes from Marcgravia umbellata leaves.</title>
        <authorList>
            <person name="Kumar G."/>
            <person name="Savka M.A."/>
        </authorList>
    </citation>
    <scope>NUCLEOTIDE SEQUENCE</scope>
    <source>
        <strain evidence="1">RIT_BL5</strain>
    </source>
</reference>
<evidence type="ECO:0000313" key="2">
    <source>
        <dbReference type="Proteomes" id="UP001380953"/>
    </source>
</evidence>
<keyword evidence="2" id="KW-1185">Reference proteome</keyword>
<sequence length="250" mass="27794">MKLSNRPAIPARKFERLLAISDIHGHGEGLDLLLREAGYNPNKDQLILGGDYVDTDPDTWHILDRIIGLTDEGAIALPGNHELKLLALQPSSRFRIESKLRWLRELPPCAEAGGFLFVHAGFRPGIPLEQQSLRDMIEIREPFWNSGEQDFNRNDRIAGRTIVFGHTPTFKLGATPGSIWTRPGKIAIDTGAKHGLRLTLIDLANAITYSCSTAPDRLYRDVRQQKFCLADAGSNAVQPQAVTPQVLFPE</sequence>
<evidence type="ECO:0000313" key="1">
    <source>
        <dbReference type="EMBL" id="MEJ8303468.1"/>
    </source>
</evidence>